<accession>A0A7R7J027</accession>
<organism evidence="2 3">
    <name type="scientific">Citrifermentans bremense</name>
    <dbReference type="NCBI Taxonomy" id="60035"/>
    <lineage>
        <taxon>Bacteria</taxon>
        <taxon>Pseudomonadati</taxon>
        <taxon>Thermodesulfobacteriota</taxon>
        <taxon>Desulfuromonadia</taxon>
        <taxon>Geobacterales</taxon>
        <taxon>Geobacteraceae</taxon>
        <taxon>Citrifermentans</taxon>
    </lineage>
</organism>
<protein>
    <submittedName>
        <fullName evidence="2">Uncharacterized protein</fullName>
    </submittedName>
</protein>
<keyword evidence="1" id="KW-0472">Membrane</keyword>
<feature type="transmembrane region" description="Helical" evidence="1">
    <location>
        <begin position="6"/>
        <end position="25"/>
    </location>
</feature>
<evidence type="ECO:0000313" key="3">
    <source>
        <dbReference type="Proteomes" id="UP000515472"/>
    </source>
</evidence>
<reference evidence="2 3" key="1">
    <citation type="submission" date="2020-06" db="EMBL/GenBank/DDBJ databases">
        <title>Interaction of electrochemicaly active bacteria, Geobacter bremensis R4 on different carbon anode.</title>
        <authorList>
            <person name="Meng L."/>
            <person name="Yoshida N."/>
        </authorList>
    </citation>
    <scope>NUCLEOTIDE SEQUENCE [LARGE SCALE GENOMIC DNA]</scope>
    <source>
        <strain evidence="2 3">R4</strain>
    </source>
</reference>
<dbReference type="Proteomes" id="UP000515472">
    <property type="component" value="Chromosome"/>
</dbReference>
<gene>
    <name evidence="2" type="ORF">GEOBRER4_n1124</name>
</gene>
<name>A0A7R7J027_9BACT</name>
<sequence length="31" mass="3541">MFGFSPADWIFIAGVMVVIFFFVALSGMRKR</sequence>
<keyword evidence="1" id="KW-0812">Transmembrane</keyword>
<dbReference type="AlphaFoldDB" id="A0A7R7J027"/>
<proteinExistence type="predicted"/>
<evidence type="ECO:0000256" key="1">
    <source>
        <dbReference type="SAM" id="Phobius"/>
    </source>
</evidence>
<dbReference type="RefSeq" id="WP_143424266.1">
    <property type="nucleotide sequence ID" value="NZ_AP023213.1"/>
</dbReference>
<keyword evidence="1" id="KW-1133">Transmembrane helix</keyword>
<evidence type="ECO:0000313" key="2">
    <source>
        <dbReference type="EMBL" id="BCO11250.1"/>
    </source>
</evidence>
<keyword evidence="3" id="KW-1185">Reference proteome</keyword>
<dbReference type="EMBL" id="AP023213">
    <property type="protein sequence ID" value="BCO11250.1"/>
    <property type="molecule type" value="Genomic_DNA"/>
</dbReference>